<dbReference type="AlphaFoldDB" id="A0A8B6F413"/>
<gene>
    <name evidence="1" type="ORF">MGAL_10B040582</name>
</gene>
<evidence type="ECO:0000313" key="1">
    <source>
        <dbReference type="EMBL" id="VDI42550.1"/>
    </source>
</evidence>
<protein>
    <submittedName>
        <fullName evidence="1">Uncharacterized protein</fullName>
    </submittedName>
</protein>
<keyword evidence="2" id="KW-1185">Reference proteome</keyword>
<accession>A0A8B6F413</accession>
<sequence>FPNILDVIEPRREKVLPILRSLQQDIPKYKSAGRLGEDDTLWWTRYLEGIELNERRVPSIPLPSILPKFREDARPR</sequence>
<evidence type="ECO:0000313" key="2">
    <source>
        <dbReference type="Proteomes" id="UP000596742"/>
    </source>
</evidence>
<name>A0A8B6F413_MYTGA</name>
<feature type="non-terminal residue" evidence="1">
    <location>
        <position position="1"/>
    </location>
</feature>
<dbReference type="Proteomes" id="UP000596742">
    <property type="component" value="Unassembled WGS sequence"/>
</dbReference>
<comment type="caution">
    <text evidence="1">The sequence shown here is derived from an EMBL/GenBank/DDBJ whole genome shotgun (WGS) entry which is preliminary data.</text>
</comment>
<dbReference type="OrthoDB" id="6134498at2759"/>
<reference evidence="1" key="1">
    <citation type="submission" date="2018-11" db="EMBL/GenBank/DDBJ databases">
        <authorList>
            <person name="Alioto T."/>
            <person name="Alioto T."/>
        </authorList>
    </citation>
    <scope>NUCLEOTIDE SEQUENCE</scope>
</reference>
<proteinExistence type="predicted"/>
<dbReference type="EMBL" id="UYJE01006034">
    <property type="protein sequence ID" value="VDI42550.1"/>
    <property type="molecule type" value="Genomic_DNA"/>
</dbReference>
<organism evidence="1 2">
    <name type="scientific">Mytilus galloprovincialis</name>
    <name type="common">Mediterranean mussel</name>
    <dbReference type="NCBI Taxonomy" id="29158"/>
    <lineage>
        <taxon>Eukaryota</taxon>
        <taxon>Metazoa</taxon>
        <taxon>Spiralia</taxon>
        <taxon>Lophotrochozoa</taxon>
        <taxon>Mollusca</taxon>
        <taxon>Bivalvia</taxon>
        <taxon>Autobranchia</taxon>
        <taxon>Pteriomorphia</taxon>
        <taxon>Mytilida</taxon>
        <taxon>Mytiloidea</taxon>
        <taxon>Mytilidae</taxon>
        <taxon>Mytilinae</taxon>
        <taxon>Mytilus</taxon>
    </lineage>
</organism>